<dbReference type="AlphaFoldDB" id="A0A5J6LIM6"/>
<evidence type="ECO:0000313" key="3">
    <source>
        <dbReference type="EMBL" id="QEW08449.1"/>
    </source>
</evidence>
<dbReference type="Gene3D" id="3.30.700.10">
    <property type="entry name" value="Glycoprotein, Type 4 Pilin"/>
    <property type="match status" value="1"/>
</dbReference>
<organism evidence="3 4">
    <name type="scientific">Nitrincola iocasae</name>
    <dbReference type="NCBI Taxonomy" id="2614693"/>
    <lineage>
        <taxon>Bacteria</taxon>
        <taxon>Pseudomonadati</taxon>
        <taxon>Pseudomonadota</taxon>
        <taxon>Gammaproteobacteria</taxon>
        <taxon>Oceanospirillales</taxon>
        <taxon>Oceanospirillaceae</taxon>
        <taxon>Nitrincola</taxon>
    </lineage>
</organism>
<name>A0A5J6LIM6_9GAMM</name>
<evidence type="ECO:0000256" key="2">
    <source>
        <dbReference type="SAM" id="Phobius"/>
    </source>
</evidence>
<dbReference type="PANTHER" id="PTHR30093">
    <property type="entry name" value="GENERAL SECRETION PATHWAY PROTEIN G"/>
    <property type="match status" value="1"/>
</dbReference>
<dbReference type="NCBIfam" id="TIGR02532">
    <property type="entry name" value="IV_pilin_GFxxxE"/>
    <property type="match status" value="1"/>
</dbReference>
<proteinExistence type="predicted"/>
<dbReference type="Pfam" id="PF07963">
    <property type="entry name" value="N_methyl"/>
    <property type="match status" value="1"/>
</dbReference>
<dbReference type="GO" id="GO:0043683">
    <property type="term" value="P:type IV pilus assembly"/>
    <property type="evidence" value="ECO:0007669"/>
    <property type="project" value="InterPro"/>
</dbReference>
<dbReference type="EMBL" id="CP044222">
    <property type="protein sequence ID" value="QEW08449.1"/>
    <property type="molecule type" value="Genomic_DNA"/>
</dbReference>
<dbReference type="KEGG" id="nik:F5I99_01395"/>
<dbReference type="GO" id="GO:0015628">
    <property type="term" value="P:protein secretion by the type II secretion system"/>
    <property type="evidence" value="ECO:0007669"/>
    <property type="project" value="InterPro"/>
</dbReference>
<keyword evidence="1" id="KW-0488">Methylation</keyword>
<dbReference type="InterPro" id="IPR012902">
    <property type="entry name" value="N_methyl_site"/>
</dbReference>
<dbReference type="InterPro" id="IPR045584">
    <property type="entry name" value="Pilin-like"/>
</dbReference>
<gene>
    <name evidence="3" type="ORF">F5I99_01395</name>
</gene>
<keyword evidence="4" id="KW-1185">Reference proteome</keyword>
<dbReference type="PROSITE" id="PS00409">
    <property type="entry name" value="PROKAR_NTER_METHYL"/>
    <property type="match status" value="1"/>
</dbReference>
<sequence length="148" mass="16175">MSLYNHPKKSFFHRGFSLIELMIVVAIVAILASIAYPSYQNSIIKTRRGNATACLLEMSQFLERYYTANLRYNSADTTVNPHPDPTALGCTSENDIDSFYTFSVASLAQNSYQLNAAPVAGSVQSSDSCGTLTLNNIGQKTAADSDCW</sequence>
<evidence type="ECO:0000313" key="4">
    <source>
        <dbReference type="Proteomes" id="UP000325606"/>
    </source>
</evidence>
<keyword evidence="2" id="KW-0472">Membrane</keyword>
<dbReference type="GO" id="GO:0015627">
    <property type="term" value="C:type II protein secretion system complex"/>
    <property type="evidence" value="ECO:0007669"/>
    <property type="project" value="InterPro"/>
</dbReference>
<dbReference type="InterPro" id="IPR031982">
    <property type="entry name" value="PilE-like"/>
</dbReference>
<dbReference type="Proteomes" id="UP000325606">
    <property type="component" value="Chromosome"/>
</dbReference>
<keyword evidence="2" id="KW-1133">Transmembrane helix</keyword>
<feature type="transmembrane region" description="Helical" evidence="2">
    <location>
        <begin position="21"/>
        <end position="39"/>
    </location>
</feature>
<keyword evidence="2" id="KW-0812">Transmembrane</keyword>
<accession>A0A5J6LIM6</accession>
<dbReference type="InterPro" id="IPR000983">
    <property type="entry name" value="Bac_GSPG_pilin"/>
</dbReference>
<reference evidence="3 4" key="1">
    <citation type="submission" date="2019-09" db="EMBL/GenBank/DDBJ databases">
        <title>Nitrincola iocasae sp. nov., a bacterium isolated from the sediment collected at a cold seep field in South China Sea.</title>
        <authorList>
            <person name="Zhang H."/>
            <person name="Wang H."/>
            <person name="Li C."/>
        </authorList>
    </citation>
    <scope>NUCLEOTIDE SEQUENCE [LARGE SCALE GENOMIC DNA]</scope>
    <source>
        <strain evidence="3 4">KXZD1103</strain>
    </source>
</reference>
<dbReference type="Pfam" id="PF16732">
    <property type="entry name" value="ComP_DUS"/>
    <property type="match status" value="1"/>
</dbReference>
<dbReference type="PANTHER" id="PTHR30093:SF47">
    <property type="entry name" value="TYPE IV PILUS NON-CORE MINOR PILIN PILE"/>
    <property type="match status" value="1"/>
</dbReference>
<evidence type="ECO:0000256" key="1">
    <source>
        <dbReference type="ARBA" id="ARBA00022481"/>
    </source>
</evidence>
<protein>
    <submittedName>
        <fullName evidence="3">Type IV pilin protein</fullName>
    </submittedName>
</protein>
<dbReference type="SUPFAM" id="SSF54523">
    <property type="entry name" value="Pili subunits"/>
    <property type="match status" value="1"/>
</dbReference>
<dbReference type="PRINTS" id="PR00813">
    <property type="entry name" value="BCTERIALGSPG"/>
</dbReference>